<dbReference type="InterPro" id="IPR001647">
    <property type="entry name" value="HTH_TetR"/>
</dbReference>
<dbReference type="PROSITE" id="PS50977">
    <property type="entry name" value="HTH_TETR_2"/>
    <property type="match status" value="1"/>
</dbReference>
<feature type="domain" description="HTH tetR-type" evidence="5">
    <location>
        <begin position="9"/>
        <end position="69"/>
    </location>
</feature>
<comment type="caution">
    <text evidence="6">The sequence shown here is derived from an EMBL/GenBank/DDBJ whole genome shotgun (WGS) entry which is preliminary data.</text>
</comment>
<dbReference type="Pfam" id="PF14246">
    <property type="entry name" value="TetR_C_7"/>
    <property type="match status" value="1"/>
</dbReference>
<organism evidence="6 7">
    <name type="scientific">Amaricoccus macauensis</name>
    <dbReference type="NCBI Taxonomy" id="57001"/>
    <lineage>
        <taxon>Bacteria</taxon>
        <taxon>Pseudomonadati</taxon>
        <taxon>Pseudomonadota</taxon>
        <taxon>Alphaproteobacteria</taxon>
        <taxon>Rhodobacterales</taxon>
        <taxon>Paracoccaceae</taxon>
        <taxon>Amaricoccus</taxon>
    </lineage>
</organism>
<dbReference type="InterPro" id="IPR023772">
    <property type="entry name" value="DNA-bd_HTH_TetR-type_CS"/>
</dbReference>
<dbReference type="GO" id="GO:0000976">
    <property type="term" value="F:transcription cis-regulatory region binding"/>
    <property type="evidence" value="ECO:0007669"/>
    <property type="project" value="TreeGrafter"/>
</dbReference>
<dbReference type="EMBL" id="JACHFM010000001">
    <property type="protein sequence ID" value="MBB5221169.1"/>
    <property type="molecule type" value="Genomic_DNA"/>
</dbReference>
<protein>
    <submittedName>
        <fullName evidence="6">AcrR family transcriptional regulator</fullName>
    </submittedName>
</protein>
<gene>
    <name evidence="6" type="ORF">HNP73_001090</name>
</gene>
<proteinExistence type="predicted"/>
<keyword evidence="2 4" id="KW-0238">DNA-binding</keyword>
<dbReference type="SUPFAM" id="SSF48498">
    <property type="entry name" value="Tetracyclin repressor-like, C-terminal domain"/>
    <property type="match status" value="1"/>
</dbReference>
<reference evidence="6 7" key="1">
    <citation type="submission" date="2020-08" db="EMBL/GenBank/DDBJ databases">
        <title>Genomic Encyclopedia of Type Strains, Phase IV (KMG-IV): sequencing the most valuable type-strain genomes for metagenomic binning, comparative biology and taxonomic classification.</title>
        <authorList>
            <person name="Goeker M."/>
        </authorList>
    </citation>
    <scope>NUCLEOTIDE SEQUENCE [LARGE SCALE GENOMIC DNA]</scope>
    <source>
        <strain evidence="6 7">DSM 101730</strain>
    </source>
</reference>
<dbReference type="PRINTS" id="PR00455">
    <property type="entry name" value="HTHTETR"/>
</dbReference>
<evidence type="ECO:0000256" key="2">
    <source>
        <dbReference type="ARBA" id="ARBA00023125"/>
    </source>
</evidence>
<dbReference type="InterPro" id="IPR050109">
    <property type="entry name" value="HTH-type_TetR-like_transc_reg"/>
</dbReference>
<evidence type="ECO:0000256" key="4">
    <source>
        <dbReference type="PROSITE-ProRule" id="PRU00335"/>
    </source>
</evidence>
<dbReference type="Proteomes" id="UP000549457">
    <property type="component" value="Unassembled WGS sequence"/>
</dbReference>
<dbReference type="SUPFAM" id="SSF46689">
    <property type="entry name" value="Homeodomain-like"/>
    <property type="match status" value="1"/>
</dbReference>
<sequence length="211" mass="22766">MGETEGRLTPKRQQLIDGAYRVFMEHGFEGASVDEIARAAGASKATLYSYFPDKRRLFEAVVQSRCSQQGAVICGGNPGGPIEATLRQMAHTFASFLYSPSAQEMFRVCIAESGRFPDLGRAFYEAGPAQARARLSDFLKGAVERGELVIDDPDIAAEQFVALCKAGGFLRALLGARLMSDAESAAEITQFAEEAVKTFLARYAAPQPALA</sequence>
<dbReference type="InterPro" id="IPR036271">
    <property type="entry name" value="Tet_transcr_reg_TetR-rel_C_sf"/>
</dbReference>
<dbReference type="PANTHER" id="PTHR30055">
    <property type="entry name" value="HTH-TYPE TRANSCRIPTIONAL REGULATOR RUTR"/>
    <property type="match status" value="1"/>
</dbReference>
<dbReference type="FunFam" id="1.10.10.60:FF:000141">
    <property type="entry name" value="TetR family transcriptional regulator"/>
    <property type="match status" value="1"/>
</dbReference>
<feature type="DNA-binding region" description="H-T-H motif" evidence="4">
    <location>
        <begin position="32"/>
        <end position="51"/>
    </location>
</feature>
<evidence type="ECO:0000313" key="7">
    <source>
        <dbReference type="Proteomes" id="UP000549457"/>
    </source>
</evidence>
<keyword evidence="1" id="KW-0805">Transcription regulation</keyword>
<evidence type="ECO:0000259" key="5">
    <source>
        <dbReference type="PROSITE" id="PS50977"/>
    </source>
</evidence>
<keyword evidence="7" id="KW-1185">Reference proteome</keyword>
<dbReference type="InterPro" id="IPR039536">
    <property type="entry name" value="TetR_C_Proteobacteria"/>
</dbReference>
<dbReference type="RefSeq" id="WP_246399533.1">
    <property type="nucleotide sequence ID" value="NZ_JACHFM010000001.1"/>
</dbReference>
<dbReference type="AlphaFoldDB" id="A0A840SE64"/>
<evidence type="ECO:0000313" key="6">
    <source>
        <dbReference type="EMBL" id="MBB5221169.1"/>
    </source>
</evidence>
<evidence type="ECO:0000256" key="3">
    <source>
        <dbReference type="ARBA" id="ARBA00023163"/>
    </source>
</evidence>
<dbReference type="Gene3D" id="1.10.357.10">
    <property type="entry name" value="Tetracycline Repressor, domain 2"/>
    <property type="match status" value="1"/>
</dbReference>
<name>A0A840SE64_9RHOB</name>
<dbReference type="Pfam" id="PF00440">
    <property type="entry name" value="TetR_N"/>
    <property type="match status" value="1"/>
</dbReference>
<keyword evidence="3" id="KW-0804">Transcription</keyword>
<dbReference type="PANTHER" id="PTHR30055:SF146">
    <property type="entry name" value="HTH-TYPE TRANSCRIPTIONAL DUAL REGULATOR CECR"/>
    <property type="match status" value="1"/>
</dbReference>
<accession>A0A840SE64</accession>
<dbReference type="InterPro" id="IPR009057">
    <property type="entry name" value="Homeodomain-like_sf"/>
</dbReference>
<evidence type="ECO:0000256" key="1">
    <source>
        <dbReference type="ARBA" id="ARBA00023015"/>
    </source>
</evidence>
<dbReference type="Gene3D" id="1.10.10.60">
    <property type="entry name" value="Homeodomain-like"/>
    <property type="match status" value="1"/>
</dbReference>
<dbReference type="PROSITE" id="PS01081">
    <property type="entry name" value="HTH_TETR_1"/>
    <property type="match status" value="1"/>
</dbReference>
<dbReference type="GO" id="GO:0003700">
    <property type="term" value="F:DNA-binding transcription factor activity"/>
    <property type="evidence" value="ECO:0007669"/>
    <property type="project" value="TreeGrafter"/>
</dbReference>